<dbReference type="OrthoDB" id="5847482at2759"/>
<protein>
    <submittedName>
        <fullName evidence="6">Uncharacterized protein</fullName>
    </submittedName>
</protein>
<dbReference type="GO" id="GO:0005576">
    <property type="term" value="C:extracellular region"/>
    <property type="evidence" value="ECO:0007669"/>
    <property type="project" value="UniProtKB-SubCell"/>
</dbReference>
<evidence type="ECO:0000256" key="3">
    <source>
        <dbReference type="ARBA" id="ARBA00022525"/>
    </source>
</evidence>
<keyword evidence="3" id="KW-0964">Secreted</keyword>
<dbReference type="Gene3D" id="2.60.40.3330">
    <property type="match status" value="1"/>
</dbReference>
<feature type="chain" id="PRO_5036408193" evidence="5">
    <location>
        <begin position="17"/>
        <end position="136"/>
    </location>
</feature>
<dbReference type="AlphaFoldDB" id="A0A811JRT1"/>
<dbReference type="Proteomes" id="UP000614601">
    <property type="component" value="Unassembled WGS sequence"/>
</dbReference>
<evidence type="ECO:0000313" key="6">
    <source>
        <dbReference type="EMBL" id="CAD5205948.1"/>
    </source>
</evidence>
<comment type="subcellular location">
    <subcellularLocation>
        <location evidence="1">Secreted</location>
    </subcellularLocation>
</comment>
<dbReference type="EMBL" id="CAJFDH010000001">
    <property type="protein sequence ID" value="CAD5205948.1"/>
    <property type="molecule type" value="Genomic_DNA"/>
</dbReference>
<comment type="similarity">
    <text evidence="2">Belongs to the nematode transthyretin-like family.</text>
</comment>
<proteinExistence type="inferred from homology"/>
<accession>A0A811JRT1</accession>
<comment type="caution">
    <text evidence="6">The sequence shown here is derived from an EMBL/GenBank/DDBJ whole genome shotgun (WGS) entry which is preliminary data.</text>
</comment>
<evidence type="ECO:0000313" key="7">
    <source>
        <dbReference type="Proteomes" id="UP000614601"/>
    </source>
</evidence>
<dbReference type="Proteomes" id="UP000783686">
    <property type="component" value="Unassembled WGS sequence"/>
</dbReference>
<dbReference type="InterPro" id="IPR038479">
    <property type="entry name" value="Transthyretin-like_sf"/>
</dbReference>
<gene>
    <name evidence="6" type="ORF">BOKJ2_LOCUS632</name>
</gene>
<organism evidence="6 7">
    <name type="scientific">Bursaphelenchus okinawaensis</name>
    <dbReference type="NCBI Taxonomy" id="465554"/>
    <lineage>
        <taxon>Eukaryota</taxon>
        <taxon>Metazoa</taxon>
        <taxon>Ecdysozoa</taxon>
        <taxon>Nematoda</taxon>
        <taxon>Chromadorea</taxon>
        <taxon>Rhabditida</taxon>
        <taxon>Tylenchina</taxon>
        <taxon>Tylenchomorpha</taxon>
        <taxon>Aphelenchoidea</taxon>
        <taxon>Aphelenchoididae</taxon>
        <taxon>Bursaphelenchus</taxon>
    </lineage>
</organism>
<sequence>MLSLFWAVITLSTVTASKQFVGVKGQFKCEGVPYEKAQVKLFDDDKGLDTDDLMAEGWSDKDGWFEITGSENEIFAIDPKINVYHDCRDTLPCQRKFTIFIPDDYITEEEEPIKFFDIGTLNLDSKYPEESRDCVH</sequence>
<evidence type="ECO:0000256" key="1">
    <source>
        <dbReference type="ARBA" id="ARBA00004613"/>
    </source>
</evidence>
<dbReference type="PANTHER" id="PTHR21700:SF3">
    <property type="entry name" value="TRANSTHYRETIN-LIKE PROTEIN 5"/>
    <property type="match status" value="1"/>
</dbReference>
<keyword evidence="4 5" id="KW-0732">Signal</keyword>
<reference evidence="6" key="1">
    <citation type="submission" date="2020-09" db="EMBL/GenBank/DDBJ databases">
        <authorList>
            <person name="Kikuchi T."/>
        </authorList>
    </citation>
    <scope>NUCLEOTIDE SEQUENCE</scope>
    <source>
        <strain evidence="6">SH1</strain>
    </source>
</reference>
<evidence type="ECO:0000256" key="4">
    <source>
        <dbReference type="ARBA" id="ARBA00022729"/>
    </source>
</evidence>
<keyword evidence="7" id="KW-1185">Reference proteome</keyword>
<evidence type="ECO:0000256" key="5">
    <source>
        <dbReference type="SAM" id="SignalP"/>
    </source>
</evidence>
<evidence type="ECO:0000256" key="2">
    <source>
        <dbReference type="ARBA" id="ARBA00010112"/>
    </source>
</evidence>
<feature type="signal peptide" evidence="5">
    <location>
        <begin position="1"/>
        <end position="16"/>
    </location>
</feature>
<dbReference type="InterPro" id="IPR001534">
    <property type="entry name" value="Transthyretin-like"/>
</dbReference>
<name>A0A811JRT1_9BILA</name>
<dbReference type="GO" id="GO:0009986">
    <property type="term" value="C:cell surface"/>
    <property type="evidence" value="ECO:0007669"/>
    <property type="project" value="InterPro"/>
</dbReference>
<dbReference type="Pfam" id="PF01060">
    <property type="entry name" value="TTR-52"/>
    <property type="match status" value="1"/>
</dbReference>
<dbReference type="PANTHER" id="PTHR21700">
    <property type="entry name" value="TRANSTHYRETIN-LIKE FAMILY PROTEIN-RELATED"/>
    <property type="match status" value="1"/>
</dbReference>
<dbReference type="EMBL" id="CAJFCW020000001">
    <property type="protein sequence ID" value="CAG9079931.1"/>
    <property type="molecule type" value="Genomic_DNA"/>
</dbReference>